<proteinExistence type="predicted"/>
<organism evidence="2 3">
    <name type="scientific">Paracraurococcus lichenis</name>
    <dbReference type="NCBI Taxonomy" id="3064888"/>
    <lineage>
        <taxon>Bacteria</taxon>
        <taxon>Pseudomonadati</taxon>
        <taxon>Pseudomonadota</taxon>
        <taxon>Alphaproteobacteria</taxon>
        <taxon>Acetobacterales</taxon>
        <taxon>Roseomonadaceae</taxon>
        <taxon>Paracraurococcus</taxon>
    </lineage>
</organism>
<dbReference type="RefSeq" id="WP_305108845.1">
    <property type="nucleotide sequence ID" value="NZ_JAUTWS010000148.1"/>
</dbReference>
<feature type="region of interest" description="Disordered" evidence="1">
    <location>
        <begin position="462"/>
        <end position="503"/>
    </location>
</feature>
<comment type="caution">
    <text evidence="2">The sequence shown here is derived from an EMBL/GenBank/DDBJ whole genome shotgun (WGS) entry which is preliminary data.</text>
</comment>
<keyword evidence="3" id="KW-1185">Reference proteome</keyword>
<evidence type="ECO:0000313" key="2">
    <source>
        <dbReference type="EMBL" id="MDO9714000.1"/>
    </source>
</evidence>
<feature type="region of interest" description="Disordered" evidence="1">
    <location>
        <begin position="164"/>
        <end position="185"/>
    </location>
</feature>
<gene>
    <name evidence="2" type="ORF">Q7A36_37200</name>
</gene>
<dbReference type="Proteomes" id="UP001243009">
    <property type="component" value="Unassembled WGS sequence"/>
</dbReference>
<reference evidence="2 3" key="1">
    <citation type="submission" date="2023-08" db="EMBL/GenBank/DDBJ databases">
        <title>The draft genome sequence of Paracraurococcus sp. LOR1-02.</title>
        <authorList>
            <person name="Kingkaew E."/>
            <person name="Tanasupawat S."/>
        </authorList>
    </citation>
    <scope>NUCLEOTIDE SEQUENCE [LARGE SCALE GENOMIC DNA]</scope>
    <source>
        <strain evidence="2 3">LOR1-02</strain>
    </source>
</reference>
<feature type="compositionally biased region" description="Low complexity" evidence="1">
    <location>
        <begin position="462"/>
        <end position="482"/>
    </location>
</feature>
<accession>A0ABT9EDN9</accession>
<evidence type="ECO:0000313" key="3">
    <source>
        <dbReference type="Proteomes" id="UP001243009"/>
    </source>
</evidence>
<name>A0ABT9EDN9_9PROT</name>
<evidence type="ECO:0000256" key="1">
    <source>
        <dbReference type="SAM" id="MobiDB-lite"/>
    </source>
</evidence>
<protein>
    <submittedName>
        <fullName evidence="2">Uncharacterized protein</fullName>
    </submittedName>
</protein>
<sequence>MLAKILAFRREPAPPADRNWTEQDRAEFFRVIDSLGRSGIPLELETGLTDEDEPWAVFCAPESGDPVVHIARLDGRYVLITGILPGALEGHDLHALVRQALDRLPAVVLPQSSGRGHGTGFMLHPAALLLVLVATCWYQTVQAAEPGAEVWQAAEHMTDAAALPNAPPAMDAAGPAVDGGTADAGPDMSLQRFQQILSIAVAFVSLQGDVGDLMAPPAPLPVALAEAPAQRAEVPAQTAGEQAEMTDSAPVPIPTDHALDDRTALAQDGLAPAEPHLPPTPTIDDLVIVADLLPARPEAASAMPAGGNAALMPIHWLDNGWAADWVLPPQAGQALNTLDILRQVAVHTDAAAQPAGGTPAATPHASGVEANASPAAVHYIDAVAAWSLIQPAKQAFAVSDLSPELSQKFAALIAVDAPLGKIIAVPTEMAAALPTTAHAAETAAALPVTADAADTPAPVVVSTAPPAASPPQAATTAAPQPTSKSADVAPAHPPASADTDLSHKPAVLPSTVTLLTDAGTTAARSQQVSFEDALAQLQHFTASTQGYVTIAANKSLVVIDQAVLSNTELPHAYSSVQLPDGSEIAWVYPVGVSPGSWHI</sequence>
<dbReference type="EMBL" id="JAUTWS010000148">
    <property type="protein sequence ID" value="MDO9714000.1"/>
    <property type="molecule type" value="Genomic_DNA"/>
</dbReference>